<evidence type="ECO:0000256" key="2">
    <source>
        <dbReference type="ARBA" id="ARBA00022679"/>
    </source>
</evidence>
<dbReference type="AlphaFoldDB" id="A0A183PK30"/>
<proteinExistence type="predicted"/>
<dbReference type="InterPro" id="IPR016135">
    <property type="entry name" value="UBQ-conjugating_enzyme/RWD"/>
</dbReference>
<evidence type="ECO:0000256" key="4">
    <source>
        <dbReference type="ARBA" id="ARBA00022786"/>
    </source>
</evidence>
<dbReference type="PANTHER" id="PTHR46116:SF26">
    <property type="entry name" value="UBIQUITIN-CONJUGATING ENZYME E2 Z"/>
    <property type="match status" value="1"/>
</dbReference>
<keyword evidence="5" id="KW-0067">ATP-binding</keyword>
<sequence length="232" mass="26104">MEAGDQQLVHTPFVPAGYWSPCAPLVWNPKNSDITSSKSIIVVHGTVNDTVKDMHSKNFPCHNLLEYLPIKRFSVCLSVLGTWQGPEWTPAQSLSSVLISIQSLMNDKPYFNEPGFTTERSPGDAQQYNAIITHETIRCAVCDVLERRTAFPSDLYAVVESSFEDYYEYYISVCERNMHLSGQPMVDPFEDGRGIFDYASLLKRLKALNSQLKQRYSGTDNVIAMGMSGEDK</sequence>
<dbReference type="Proteomes" id="UP000269396">
    <property type="component" value="Unassembled WGS sequence"/>
</dbReference>
<dbReference type="GO" id="GO:0061631">
    <property type="term" value="F:ubiquitin conjugating enzyme activity"/>
    <property type="evidence" value="ECO:0007669"/>
    <property type="project" value="UniProtKB-EC"/>
</dbReference>
<protein>
    <recommendedName>
        <fullName evidence="1">E2 ubiquitin-conjugating enzyme</fullName>
        <ecNumber evidence="1">2.3.2.23</ecNumber>
    </recommendedName>
</protein>
<dbReference type="EMBL" id="UZAL01034958">
    <property type="protein sequence ID" value="VDP66603.1"/>
    <property type="molecule type" value="Genomic_DNA"/>
</dbReference>
<evidence type="ECO:0000256" key="1">
    <source>
        <dbReference type="ARBA" id="ARBA00012486"/>
    </source>
</evidence>
<dbReference type="GO" id="GO:0005524">
    <property type="term" value="F:ATP binding"/>
    <property type="evidence" value="ECO:0007669"/>
    <property type="project" value="UniProtKB-KW"/>
</dbReference>
<dbReference type="Gene3D" id="3.10.110.10">
    <property type="entry name" value="Ubiquitin Conjugating Enzyme"/>
    <property type="match status" value="1"/>
</dbReference>
<dbReference type="GO" id="GO:0005634">
    <property type="term" value="C:nucleus"/>
    <property type="evidence" value="ECO:0007669"/>
    <property type="project" value="TreeGrafter"/>
</dbReference>
<keyword evidence="4" id="KW-0833">Ubl conjugation pathway</keyword>
<keyword evidence="7" id="KW-1185">Reference proteome</keyword>
<reference evidence="6 7" key="1">
    <citation type="submission" date="2018-11" db="EMBL/GenBank/DDBJ databases">
        <authorList>
            <consortium name="Pathogen Informatics"/>
        </authorList>
    </citation>
    <scope>NUCLEOTIDE SEQUENCE [LARGE SCALE GENOMIC DNA]</scope>
    <source>
        <strain>Denwood</strain>
        <strain evidence="7">Zambia</strain>
    </source>
</reference>
<dbReference type="SUPFAM" id="SSF54495">
    <property type="entry name" value="UBC-like"/>
    <property type="match status" value="1"/>
</dbReference>
<name>A0A183PK30_9TREM</name>
<dbReference type="GO" id="GO:0004869">
    <property type="term" value="F:cysteine-type endopeptidase inhibitor activity"/>
    <property type="evidence" value="ECO:0007669"/>
    <property type="project" value="TreeGrafter"/>
</dbReference>
<dbReference type="GO" id="GO:0043066">
    <property type="term" value="P:negative regulation of apoptotic process"/>
    <property type="evidence" value="ECO:0007669"/>
    <property type="project" value="TreeGrafter"/>
</dbReference>
<evidence type="ECO:0000256" key="3">
    <source>
        <dbReference type="ARBA" id="ARBA00022741"/>
    </source>
</evidence>
<dbReference type="STRING" id="31246.A0A183PK30"/>
<accession>A0A183PK30</accession>
<organism evidence="6 7">
    <name type="scientific">Schistosoma mattheei</name>
    <dbReference type="NCBI Taxonomy" id="31246"/>
    <lineage>
        <taxon>Eukaryota</taxon>
        <taxon>Metazoa</taxon>
        <taxon>Spiralia</taxon>
        <taxon>Lophotrochozoa</taxon>
        <taxon>Platyhelminthes</taxon>
        <taxon>Trematoda</taxon>
        <taxon>Digenea</taxon>
        <taxon>Strigeidida</taxon>
        <taxon>Schistosomatoidea</taxon>
        <taxon>Schistosomatidae</taxon>
        <taxon>Schistosoma</taxon>
    </lineage>
</organism>
<gene>
    <name evidence="6" type="ORF">SMTD_LOCUS14717</name>
</gene>
<dbReference type="PANTHER" id="PTHR46116">
    <property type="entry name" value="(E3-INDEPENDENT) E2 UBIQUITIN-CONJUGATING ENZYME"/>
    <property type="match status" value="1"/>
</dbReference>
<evidence type="ECO:0000313" key="7">
    <source>
        <dbReference type="Proteomes" id="UP000269396"/>
    </source>
</evidence>
<keyword evidence="3" id="KW-0547">Nucleotide-binding</keyword>
<dbReference type="EC" id="2.3.2.23" evidence="1"/>
<evidence type="ECO:0000256" key="5">
    <source>
        <dbReference type="ARBA" id="ARBA00022840"/>
    </source>
</evidence>
<evidence type="ECO:0000313" key="6">
    <source>
        <dbReference type="EMBL" id="VDP66603.1"/>
    </source>
</evidence>
<keyword evidence="2" id="KW-0808">Transferase</keyword>